<dbReference type="EMBL" id="MNPJ01000040">
    <property type="protein sequence ID" value="OQS53383.1"/>
    <property type="molecule type" value="Genomic_DNA"/>
</dbReference>
<dbReference type="AlphaFoldDB" id="A0A1W0E2C5"/>
<organism evidence="1 2">
    <name type="scientific">Ecytonucleospora hepatopenaei</name>
    <dbReference type="NCBI Taxonomy" id="646526"/>
    <lineage>
        <taxon>Eukaryota</taxon>
        <taxon>Fungi</taxon>
        <taxon>Fungi incertae sedis</taxon>
        <taxon>Microsporidia</taxon>
        <taxon>Enterocytozoonidae</taxon>
        <taxon>Ecytonucleospora</taxon>
    </lineage>
</organism>
<gene>
    <name evidence="1" type="ORF">EHP00_2599</name>
</gene>
<name>A0A1W0E2C5_9MICR</name>
<comment type="caution">
    <text evidence="1">The sequence shown here is derived from an EMBL/GenBank/DDBJ whole genome shotgun (WGS) entry which is preliminary data.</text>
</comment>
<accession>A0A1W0E2C5</accession>
<evidence type="ECO:0000313" key="2">
    <source>
        <dbReference type="Proteomes" id="UP000192758"/>
    </source>
</evidence>
<dbReference type="Proteomes" id="UP000192758">
    <property type="component" value="Unassembled WGS sequence"/>
</dbReference>
<protein>
    <submittedName>
        <fullName evidence="1">Uncharacterized protein</fullName>
    </submittedName>
</protein>
<sequence>MFPFVNFPLVNFNNYVRSTNYIKFLKQFFLTQIFKILIVFRLNFANERSLIDPISNLKTLSIPSKPLLNFLKILSKKTDLLVLLIGRVQKSWNEFLYKNLRFIASKILFNFKLFKF</sequence>
<proteinExistence type="predicted"/>
<dbReference type="VEuPathDB" id="MicrosporidiaDB:EHP00_2599"/>
<evidence type="ECO:0000313" key="1">
    <source>
        <dbReference type="EMBL" id="OQS53383.1"/>
    </source>
</evidence>
<keyword evidence="2" id="KW-1185">Reference proteome</keyword>
<reference evidence="1 2" key="1">
    <citation type="journal article" date="2017" name="Environ. Microbiol.">
        <title>Decay of the glycolytic pathway and adaptation to intranuclear parasitism within Enterocytozoonidae microsporidia.</title>
        <authorList>
            <person name="Wiredu Boakye D."/>
            <person name="Jaroenlak P."/>
            <person name="Prachumwat A."/>
            <person name="Williams T.A."/>
            <person name="Bateman K.S."/>
            <person name="Itsathitphaisarn O."/>
            <person name="Sritunyalucksana K."/>
            <person name="Paszkiewicz K.H."/>
            <person name="Moore K.A."/>
            <person name="Stentiford G.D."/>
            <person name="Williams B.A."/>
        </authorList>
    </citation>
    <scope>NUCLEOTIDE SEQUENCE [LARGE SCALE GENOMIC DNA]</scope>
    <source>
        <strain evidence="1 2">TH1</strain>
    </source>
</reference>